<keyword evidence="2" id="KW-0812">Transmembrane</keyword>
<name>A0A852QX31_9MICO</name>
<evidence type="ECO:0000259" key="3">
    <source>
        <dbReference type="PROSITE" id="PS51841"/>
    </source>
</evidence>
<sequence>MIAENCAAAPAINLVKTGVLAEGDAGVAGDTVEYSFTATNTGILTLTDVVITDPKPGLSDLIYSWPGEAGVLAPGQQVTATATYTIIESDVDNKIIQNSATVSGNPPTGPPVTDEDDAEVVLPDNPAIDLVKTGTLRGSGVAGDTVDYEFTVTNTGDVVLTDVTVIDELEGLSEIVFGTWPGEAGVLQPGEQVTATASYVLTQADVNAGGVDNVATTTGNPPTGDPVEDEDDVTVPVDPAAAISLVKTGALAEGATGQAGDTVEYTFTATNTGNVTLTDVSITDELEGLSEVTYGEWPGETGVLAPGEQVAATASYVLTQADVNAGQVENTATTTGNPPTGDPVEDDDIEIIPVDPAPGIELVKTGGLEDGATVVPGDLIEYEFTATNTGNVTLTGVTISDELEGLSEIVYTWPNEAGVLAPGEQVTATANYALTQADIDAGNVHNSATTTGNPPTGDPVEDDDEEDVPLPQLPVIDLVKTGTLDGAGAAGDTVNYTFTVTNTGNVTLTGVTITDDLEGLSEITIGEWPGAAGVLAPGEQVTATASYVLTQADVNAGSVDNIATTTGNPPTGDPVEDEDDVTVPVTPGPAIDLLKSSSLPQGAGSVAGDQVNYTFTATNTGNVTLTDVSITDELEGLSEIVYTWPGEVGVLAPGEQVTATASYTLTQADVDAGSVDNHALVTGTPPTGDPVEDPDEENTPLPQAPAITLVKTGKLNGDQIAYTFTVTNTGNVTLTGVEITDELKGLSEITYGSWPGEAGVLAPGEQVTAAASYKLTSADRDRGYVDNHATATGNPPSGDPVQADDDEKITVGALAVTGGQGFGTVGFLAAGLLLAGGVLLLVRKRRAVTTEATAQLS</sequence>
<dbReference type="Pfam" id="PF24346">
    <property type="entry name" value="DUF7507"/>
    <property type="match status" value="7"/>
</dbReference>
<feature type="domain" description="LTD" evidence="3">
    <location>
        <begin position="331"/>
        <end position="515"/>
    </location>
</feature>
<dbReference type="PANTHER" id="PTHR34819:SF3">
    <property type="entry name" value="CELL SURFACE PROTEIN"/>
    <property type="match status" value="1"/>
</dbReference>
<dbReference type="GO" id="GO:0005975">
    <property type="term" value="P:carbohydrate metabolic process"/>
    <property type="evidence" value="ECO:0007669"/>
    <property type="project" value="UniProtKB-ARBA"/>
</dbReference>
<evidence type="ECO:0000313" key="5">
    <source>
        <dbReference type="Proteomes" id="UP000586095"/>
    </source>
</evidence>
<dbReference type="InterPro" id="IPR055354">
    <property type="entry name" value="DUF7507"/>
</dbReference>
<dbReference type="NCBIfam" id="TIGR01451">
    <property type="entry name" value="B_ant_repeat"/>
    <property type="match status" value="7"/>
</dbReference>
<dbReference type="AlphaFoldDB" id="A0A852QX31"/>
<feature type="region of interest" description="Disordered" evidence="1">
    <location>
        <begin position="211"/>
        <end position="230"/>
    </location>
</feature>
<comment type="caution">
    <text evidence="4">The sequence shown here is derived from an EMBL/GenBank/DDBJ whole genome shotgun (WGS) entry which is preliminary data.</text>
</comment>
<feature type="compositionally biased region" description="Polar residues" evidence="1">
    <location>
        <begin position="444"/>
        <end position="454"/>
    </location>
</feature>
<dbReference type="Gene3D" id="2.60.40.10">
    <property type="entry name" value="Immunoglobulins"/>
    <property type="match status" value="1"/>
</dbReference>
<evidence type="ECO:0000256" key="1">
    <source>
        <dbReference type="SAM" id="MobiDB-lite"/>
    </source>
</evidence>
<keyword evidence="5" id="KW-1185">Reference proteome</keyword>
<dbReference type="PROSITE" id="PS51841">
    <property type="entry name" value="LTD"/>
    <property type="match status" value="1"/>
</dbReference>
<keyword evidence="2" id="KW-1133">Transmembrane helix</keyword>
<dbReference type="EMBL" id="JACCBD010000001">
    <property type="protein sequence ID" value="NYD26933.1"/>
    <property type="molecule type" value="Genomic_DNA"/>
</dbReference>
<organism evidence="4 5">
    <name type="scientific">Leucobacter aridicollis</name>
    <dbReference type="NCBI Taxonomy" id="283878"/>
    <lineage>
        <taxon>Bacteria</taxon>
        <taxon>Bacillati</taxon>
        <taxon>Actinomycetota</taxon>
        <taxon>Actinomycetes</taxon>
        <taxon>Micrococcales</taxon>
        <taxon>Microbacteriaceae</taxon>
        <taxon>Leucobacter</taxon>
    </lineage>
</organism>
<dbReference type="Proteomes" id="UP000586095">
    <property type="component" value="Unassembled WGS sequence"/>
</dbReference>
<protein>
    <submittedName>
        <fullName evidence="4">Putative repeat protein (TIGR01451 family)</fullName>
    </submittedName>
</protein>
<dbReference type="InterPro" id="IPR013783">
    <property type="entry name" value="Ig-like_fold"/>
</dbReference>
<feature type="region of interest" description="Disordered" evidence="1">
    <location>
        <begin position="784"/>
        <end position="804"/>
    </location>
</feature>
<dbReference type="InterPro" id="IPR051172">
    <property type="entry name" value="Chlamydia_OmcB"/>
</dbReference>
<proteinExistence type="predicted"/>
<feature type="transmembrane region" description="Helical" evidence="2">
    <location>
        <begin position="821"/>
        <end position="842"/>
    </location>
</feature>
<evidence type="ECO:0000256" key="2">
    <source>
        <dbReference type="SAM" id="Phobius"/>
    </source>
</evidence>
<keyword evidence="2" id="KW-0472">Membrane</keyword>
<dbReference type="InterPro" id="IPR047589">
    <property type="entry name" value="DUF11_rpt"/>
</dbReference>
<dbReference type="InterPro" id="IPR001322">
    <property type="entry name" value="Lamin_tail_dom"/>
</dbReference>
<gene>
    <name evidence="4" type="ORF">BJ960_001736</name>
</gene>
<accession>A0A852QX31</accession>
<dbReference type="PANTHER" id="PTHR34819">
    <property type="entry name" value="LARGE CYSTEINE-RICH PERIPLASMIC PROTEIN OMCB"/>
    <property type="match status" value="1"/>
</dbReference>
<evidence type="ECO:0000313" key="4">
    <source>
        <dbReference type="EMBL" id="NYD26933.1"/>
    </source>
</evidence>
<feature type="region of interest" description="Disordered" evidence="1">
    <location>
        <begin position="443"/>
        <end position="466"/>
    </location>
</feature>
<dbReference type="RefSeq" id="WP_185986991.1">
    <property type="nucleotide sequence ID" value="NZ_JACCBD010000001.1"/>
</dbReference>
<reference evidence="4 5" key="1">
    <citation type="submission" date="2020-07" db="EMBL/GenBank/DDBJ databases">
        <title>Sequencing the genomes of 1000 actinobacteria strains.</title>
        <authorList>
            <person name="Klenk H.-P."/>
        </authorList>
    </citation>
    <scope>NUCLEOTIDE SEQUENCE [LARGE SCALE GENOMIC DNA]</scope>
    <source>
        <strain evidence="4 5">DSM 17380</strain>
    </source>
</reference>